<accession>A0A3G7UC04</accession>
<proteinExistence type="predicted"/>
<gene>
    <name evidence="2" type="ORF">C4K03_4776</name>
</gene>
<dbReference type="InterPro" id="IPR032874">
    <property type="entry name" value="DDE_dom"/>
</dbReference>
<dbReference type="EMBL" id="CP027754">
    <property type="protein sequence ID" value="AZE56914.1"/>
    <property type="molecule type" value="Genomic_DNA"/>
</dbReference>
<evidence type="ECO:0000313" key="3">
    <source>
        <dbReference type="Proteomes" id="UP000268696"/>
    </source>
</evidence>
<name>A0A3G7UC04_9PSED</name>
<feature type="domain" description="DDE" evidence="1">
    <location>
        <begin position="2"/>
        <end position="42"/>
    </location>
</feature>
<dbReference type="Pfam" id="PF13610">
    <property type="entry name" value="DDE_Tnp_IS240"/>
    <property type="match status" value="1"/>
</dbReference>
<organism evidence="2 3">
    <name type="scientific">Pseudomonas synxantha</name>
    <dbReference type="NCBI Taxonomy" id="47883"/>
    <lineage>
        <taxon>Bacteria</taxon>
        <taxon>Pseudomonadati</taxon>
        <taxon>Pseudomonadota</taxon>
        <taxon>Gammaproteobacteria</taxon>
        <taxon>Pseudomonadales</taxon>
        <taxon>Pseudomonadaceae</taxon>
        <taxon>Pseudomonas</taxon>
    </lineage>
</organism>
<dbReference type="Proteomes" id="UP000268696">
    <property type="component" value="Chromosome"/>
</dbReference>
<dbReference type="AlphaFoldDB" id="A0A3G7UC04"/>
<sequence length="51" mass="6071">MVITIKGEKFWLWRAVDGNGNVLDILMQSWRNADAAMRFKKYRQTARRGDR</sequence>
<protein>
    <recommendedName>
        <fullName evidence="1">DDE domain-containing protein</fullName>
    </recommendedName>
</protein>
<evidence type="ECO:0000313" key="2">
    <source>
        <dbReference type="EMBL" id="AZE56914.1"/>
    </source>
</evidence>
<reference evidence="2 3" key="1">
    <citation type="submission" date="2018-03" db="EMBL/GenBank/DDBJ databases">
        <title>Diversity of phytobeneficial traits revealed by whole-genome analysis of worldwide-isolated phenazine-producing Pseudomonas spp.</title>
        <authorList>
            <person name="Biessy A."/>
            <person name="Novinscak A."/>
            <person name="Blom J."/>
            <person name="Leger G."/>
            <person name="Thomashow L.S."/>
            <person name="Cazorla F.M."/>
            <person name="Josic D."/>
            <person name="Filion M."/>
        </authorList>
    </citation>
    <scope>NUCLEOTIDE SEQUENCE [LARGE SCALE GENOMIC DNA]</scope>
    <source>
        <strain evidence="2 3">30B</strain>
    </source>
</reference>
<evidence type="ECO:0000259" key="1">
    <source>
        <dbReference type="Pfam" id="PF13610"/>
    </source>
</evidence>